<dbReference type="Proteomes" id="UP000631114">
    <property type="component" value="Unassembled WGS sequence"/>
</dbReference>
<dbReference type="PROSITE" id="PS50082">
    <property type="entry name" value="WD_REPEATS_2"/>
    <property type="match status" value="1"/>
</dbReference>
<dbReference type="AlphaFoldDB" id="A0A835HJS8"/>
<dbReference type="OrthoDB" id="10263222at2759"/>
<dbReference type="SMART" id="SM00320">
    <property type="entry name" value="WD40"/>
    <property type="match status" value="1"/>
</dbReference>
<protein>
    <submittedName>
        <fullName evidence="2">Uncharacterized protein</fullName>
    </submittedName>
</protein>
<dbReference type="PANTHER" id="PTHR15002:SF0">
    <property type="entry name" value="RIBOSOMAL BIOGENESIS PROTEIN LAS1L"/>
    <property type="match status" value="1"/>
</dbReference>
<dbReference type="GO" id="GO:0090730">
    <property type="term" value="C:Las1 complex"/>
    <property type="evidence" value="ECO:0007669"/>
    <property type="project" value="InterPro"/>
</dbReference>
<dbReference type="GO" id="GO:0030687">
    <property type="term" value="C:preribosome, large subunit precursor"/>
    <property type="evidence" value="ECO:0007669"/>
    <property type="project" value="TreeGrafter"/>
</dbReference>
<dbReference type="SUPFAM" id="SSF50978">
    <property type="entry name" value="WD40 repeat-like"/>
    <property type="match status" value="1"/>
</dbReference>
<dbReference type="Gene3D" id="2.130.10.10">
    <property type="entry name" value="YVTN repeat-like/Quinoprotein amine dehydrogenase"/>
    <property type="match status" value="1"/>
</dbReference>
<dbReference type="GO" id="GO:0000470">
    <property type="term" value="P:maturation of LSU-rRNA"/>
    <property type="evidence" value="ECO:0007669"/>
    <property type="project" value="TreeGrafter"/>
</dbReference>
<dbReference type="PROSITE" id="PS50294">
    <property type="entry name" value="WD_REPEATS_REGION"/>
    <property type="match status" value="1"/>
</dbReference>
<dbReference type="InterPro" id="IPR036322">
    <property type="entry name" value="WD40_repeat_dom_sf"/>
</dbReference>
<evidence type="ECO:0000256" key="1">
    <source>
        <dbReference type="PROSITE-ProRule" id="PRU00221"/>
    </source>
</evidence>
<evidence type="ECO:0000313" key="2">
    <source>
        <dbReference type="EMBL" id="KAF9599403.1"/>
    </source>
</evidence>
<gene>
    <name evidence="2" type="ORF">IFM89_036960</name>
</gene>
<feature type="repeat" description="WD" evidence="1">
    <location>
        <begin position="2"/>
        <end position="43"/>
    </location>
</feature>
<dbReference type="InterPro" id="IPR001680">
    <property type="entry name" value="WD40_rpt"/>
</dbReference>
<evidence type="ECO:0000313" key="3">
    <source>
        <dbReference type="Proteomes" id="UP000631114"/>
    </source>
</evidence>
<comment type="caution">
    <text evidence="2">The sequence shown here is derived from an EMBL/GenBank/DDBJ whole genome shotgun (WGS) entry which is preliminary data.</text>
</comment>
<sequence length="575" mass="63955">MYYGHSNSITSLAFSADGKLLASGSFDWLVQVWDAYSGNHKCTLAGPSGVSREDLNSDAMESEVILAMLHSMAIMRGFSLRSPFSLASSACFCEVYLIGHHSVLVLEWVKSYYWEPQKNAILSQRDTIDFVRKKVKSIVHELAFYLNTNESSQLGSLPMKRKRSKQSSVILARFNLFSHTVKKLHGSQSQGPKKHITRILRKLFQLYTSSPSEVVAVLLDLLVKAFDSSNVVEPLHDSGVEQISGDSRTQTGLTNLLKLVITRLSSREPDLILIMLQAVFQTLERWDTMKYEIDKESLACSQSKAEDLQIEQLSSQVLWHYKRVKQHASSIVRGNEIHNSSVDMNVVPKVTLAKILKKCLLYSPGNRQLARSAMLLAQIIGSSTMVERLKKLPSLSLPNLDSAEQSSVHIDTAHITNQQDSSIRQAAEMLEFLKQRRNKGKATSMVASSADINSEGRWKVAKAWNPCPIGMLPCALGSTGVLPILDRVVILPEVQKFPVGKESWELNICSGMTYDVGLLEKTNAIDERNAVEDGQADDPDLLLNPVKGQLMIGGVYKKVWAEELLAIESAVRILV</sequence>
<accession>A0A835HJS8</accession>
<proteinExistence type="predicted"/>
<dbReference type="GO" id="GO:0000460">
    <property type="term" value="P:maturation of 5.8S rRNA"/>
    <property type="evidence" value="ECO:0007669"/>
    <property type="project" value="TreeGrafter"/>
</dbReference>
<organism evidence="2 3">
    <name type="scientific">Coptis chinensis</name>
    <dbReference type="NCBI Taxonomy" id="261450"/>
    <lineage>
        <taxon>Eukaryota</taxon>
        <taxon>Viridiplantae</taxon>
        <taxon>Streptophyta</taxon>
        <taxon>Embryophyta</taxon>
        <taxon>Tracheophyta</taxon>
        <taxon>Spermatophyta</taxon>
        <taxon>Magnoliopsida</taxon>
        <taxon>Ranunculales</taxon>
        <taxon>Ranunculaceae</taxon>
        <taxon>Coptidoideae</taxon>
        <taxon>Coptis</taxon>
    </lineage>
</organism>
<reference evidence="2 3" key="1">
    <citation type="submission" date="2020-10" db="EMBL/GenBank/DDBJ databases">
        <title>The Coptis chinensis genome and diversification of protoberbering-type alkaloids.</title>
        <authorList>
            <person name="Wang B."/>
            <person name="Shu S."/>
            <person name="Song C."/>
            <person name="Liu Y."/>
        </authorList>
    </citation>
    <scope>NUCLEOTIDE SEQUENCE [LARGE SCALE GENOMIC DNA]</scope>
    <source>
        <strain evidence="2">HL-2020</strain>
        <tissue evidence="2">Leaf</tissue>
    </source>
</reference>
<dbReference type="Pfam" id="PF00400">
    <property type="entry name" value="WD40"/>
    <property type="match status" value="1"/>
</dbReference>
<dbReference type="PANTHER" id="PTHR15002">
    <property type="entry name" value="RIBOSOMAL BIOGENESIS PROTEIN LAS1L"/>
    <property type="match status" value="1"/>
</dbReference>
<dbReference type="GO" id="GO:0004519">
    <property type="term" value="F:endonuclease activity"/>
    <property type="evidence" value="ECO:0007669"/>
    <property type="project" value="InterPro"/>
</dbReference>
<keyword evidence="3" id="KW-1185">Reference proteome</keyword>
<dbReference type="InterPro" id="IPR007174">
    <property type="entry name" value="Las1"/>
</dbReference>
<dbReference type="EMBL" id="JADFTS010000007">
    <property type="protein sequence ID" value="KAF9599403.1"/>
    <property type="molecule type" value="Genomic_DNA"/>
</dbReference>
<dbReference type="InterPro" id="IPR015943">
    <property type="entry name" value="WD40/YVTN_repeat-like_dom_sf"/>
</dbReference>
<keyword evidence="1" id="KW-0853">WD repeat</keyword>
<name>A0A835HJS8_9MAGN</name>